<evidence type="ECO:0000313" key="2">
    <source>
        <dbReference type="WBParaSite" id="RSKR_0000100600.1"/>
    </source>
</evidence>
<name>A0AC35TJ80_9BILA</name>
<dbReference type="Proteomes" id="UP000095286">
    <property type="component" value="Unplaced"/>
</dbReference>
<sequence>MVCEKCVPKLNKLVTSKKNRSGEKVVKENKFLSQKDKFKPNNRDDFKKCRICKKTTHQLGAHYCQECSYQKCICAMCGKKLGNVTFQRQSAT</sequence>
<accession>A0AC35TJ80</accession>
<protein>
    <submittedName>
        <fullName evidence="2">Cysteine-rich PDZ-binding protein</fullName>
    </submittedName>
</protein>
<proteinExistence type="predicted"/>
<dbReference type="WBParaSite" id="RSKR_0000100600.1">
    <property type="protein sequence ID" value="RSKR_0000100600.1"/>
    <property type="gene ID" value="RSKR_0000100600"/>
</dbReference>
<reference evidence="2" key="1">
    <citation type="submission" date="2016-11" db="UniProtKB">
        <authorList>
            <consortium name="WormBaseParasite"/>
        </authorList>
    </citation>
    <scope>IDENTIFICATION</scope>
    <source>
        <strain evidence="2">KR3021</strain>
    </source>
</reference>
<organism evidence="1 2">
    <name type="scientific">Rhabditophanes sp. KR3021</name>
    <dbReference type="NCBI Taxonomy" id="114890"/>
    <lineage>
        <taxon>Eukaryota</taxon>
        <taxon>Metazoa</taxon>
        <taxon>Ecdysozoa</taxon>
        <taxon>Nematoda</taxon>
        <taxon>Chromadorea</taxon>
        <taxon>Rhabditida</taxon>
        <taxon>Tylenchina</taxon>
        <taxon>Panagrolaimomorpha</taxon>
        <taxon>Strongyloidoidea</taxon>
        <taxon>Alloionematidae</taxon>
        <taxon>Rhabditophanes</taxon>
    </lineage>
</organism>
<evidence type="ECO:0000313" key="1">
    <source>
        <dbReference type="Proteomes" id="UP000095286"/>
    </source>
</evidence>